<sequence length="343" mass="37310">MATIRKCRDDYTVGWIAALPIEQAAATAMLDEEHSWPEGFSKPPHDSNSYAWGRIKDKNVVIAILPAGTTGKVSAATTANQLLAAFPQVRIGLMVGIGGGVPRPDDDVDIRLGDIVVSQPSGTHGGVVQYDLGKAKVGGAFERKGYLSAPPRTLLTALAKIQGQHERYPSSVPQILAEMLEKNPRMRSKTAGYTYQGKENDRLFQASYAHIGARTCKDCDPTEEVRRDGRVATDPHIHYGIIASGDIVVKDAAFRDSVLDEVGDDCKCVEMEAAGLISDFPCIVIRGISDYADSHKNDRWHRYAAATAAAYAKELLGIIEGEDLKRETRAMNIMQNSTLDHST</sequence>
<evidence type="ECO:0000313" key="3">
    <source>
        <dbReference type="Proteomes" id="UP000244855"/>
    </source>
</evidence>
<gene>
    <name evidence="2" type="ORF">DM02DRAFT_718586</name>
</gene>
<reference evidence="2 3" key="1">
    <citation type="journal article" date="2018" name="Sci. Rep.">
        <title>Comparative genomics provides insights into the lifestyle and reveals functional heterogeneity of dark septate endophytic fungi.</title>
        <authorList>
            <person name="Knapp D.G."/>
            <person name="Nemeth J.B."/>
            <person name="Barry K."/>
            <person name="Hainaut M."/>
            <person name="Henrissat B."/>
            <person name="Johnson J."/>
            <person name="Kuo A."/>
            <person name="Lim J.H.P."/>
            <person name="Lipzen A."/>
            <person name="Nolan M."/>
            <person name="Ohm R.A."/>
            <person name="Tamas L."/>
            <person name="Grigoriev I.V."/>
            <person name="Spatafora J.W."/>
            <person name="Nagy L.G."/>
            <person name="Kovacs G.M."/>
        </authorList>
    </citation>
    <scope>NUCLEOTIDE SEQUENCE [LARGE SCALE GENOMIC DNA]</scope>
    <source>
        <strain evidence="2 3">DSE2036</strain>
    </source>
</reference>
<dbReference type="InterPro" id="IPR035994">
    <property type="entry name" value="Nucleoside_phosphorylase_sf"/>
</dbReference>
<dbReference type="GO" id="GO:0003824">
    <property type="term" value="F:catalytic activity"/>
    <property type="evidence" value="ECO:0007669"/>
    <property type="project" value="InterPro"/>
</dbReference>
<dbReference type="Gene3D" id="3.40.50.1580">
    <property type="entry name" value="Nucleoside phosphorylase domain"/>
    <property type="match status" value="1"/>
</dbReference>
<dbReference type="Proteomes" id="UP000244855">
    <property type="component" value="Unassembled WGS sequence"/>
</dbReference>
<dbReference type="GO" id="GO:0009116">
    <property type="term" value="P:nucleoside metabolic process"/>
    <property type="evidence" value="ECO:0007669"/>
    <property type="project" value="InterPro"/>
</dbReference>
<keyword evidence="3" id="KW-1185">Reference proteome</keyword>
<evidence type="ECO:0000259" key="1">
    <source>
        <dbReference type="Pfam" id="PF01048"/>
    </source>
</evidence>
<evidence type="ECO:0000313" key="2">
    <source>
        <dbReference type="EMBL" id="PVH99993.1"/>
    </source>
</evidence>
<dbReference type="OrthoDB" id="1577640at2759"/>
<dbReference type="SUPFAM" id="SSF53167">
    <property type="entry name" value="Purine and uridine phosphorylases"/>
    <property type="match status" value="1"/>
</dbReference>
<dbReference type="Pfam" id="PF01048">
    <property type="entry name" value="PNP_UDP_1"/>
    <property type="match status" value="1"/>
</dbReference>
<dbReference type="PANTHER" id="PTHR46082:SF11">
    <property type="entry name" value="AAA+ ATPASE DOMAIN-CONTAINING PROTEIN-RELATED"/>
    <property type="match status" value="1"/>
</dbReference>
<dbReference type="InterPro" id="IPR053137">
    <property type="entry name" value="NLR-like"/>
</dbReference>
<feature type="domain" description="Nucleoside phosphorylase" evidence="1">
    <location>
        <begin position="33"/>
        <end position="310"/>
    </location>
</feature>
<accession>A0A2V1DRL4</accession>
<proteinExistence type="predicted"/>
<dbReference type="EMBL" id="KZ805381">
    <property type="protein sequence ID" value="PVH99993.1"/>
    <property type="molecule type" value="Genomic_DNA"/>
</dbReference>
<organism evidence="2 3">
    <name type="scientific">Periconia macrospinosa</name>
    <dbReference type="NCBI Taxonomy" id="97972"/>
    <lineage>
        <taxon>Eukaryota</taxon>
        <taxon>Fungi</taxon>
        <taxon>Dikarya</taxon>
        <taxon>Ascomycota</taxon>
        <taxon>Pezizomycotina</taxon>
        <taxon>Dothideomycetes</taxon>
        <taxon>Pleosporomycetidae</taxon>
        <taxon>Pleosporales</taxon>
        <taxon>Massarineae</taxon>
        <taxon>Periconiaceae</taxon>
        <taxon>Periconia</taxon>
    </lineage>
</organism>
<dbReference type="STRING" id="97972.A0A2V1DRL4"/>
<name>A0A2V1DRL4_9PLEO</name>
<dbReference type="InterPro" id="IPR000845">
    <property type="entry name" value="Nucleoside_phosphorylase_d"/>
</dbReference>
<dbReference type="AlphaFoldDB" id="A0A2V1DRL4"/>
<protein>
    <submittedName>
        <fullName evidence="2">Ankyrin repeat protein</fullName>
    </submittedName>
</protein>
<dbReference type="PANTHER" id="PTHR46082">
    <property type="entry name" value="ATP/GTP-BINDING PROTEIN-RELATED"/>
    <property type="match status" value="1"/>
</dbReference>